<dbReference type="Gene3D" id="2.70.70.10">
    <property type="entry name" value="Glucose Permease (Domain IIA)"/>
    <property type="match status" value="1"/>
</dbReference>
<sequence length="201" mass="22284">MKRSVESKNVTGVVYFSSEALTLDDYKSRLKNIVKPEPTQPFLLLLGLLFTSMILAALNIKAAPFLHTMDAGWHNPMRDFKISSYYGHISQFRNMKPHGGMDLVAPIGSPIVAIAKGHVLVADDTTLPERYGKVVLLQHSNGYQSLYAHLDSIDVEKGQAVKGRQHIGTLGETGRVTGPHLHLELIHKEQRLNPLAVLDLK</sequence>
<reference evidence="3 4" key="1">
    <citation type="submission" date="2013-07" db="EMBL/GenBank/DDBJ databases">
        <title>Comparative Genomic and Metabolomic Analysis of Twelve Strains of Pseudoalteromonas luteoviolacea.</title>
        <authorList>
            <person name="Vynne N.G."/>
            <person name="Mansson M."/>
            <person name="Gram L."/>
        </authorList>
    </citation>
    <scope>NUCLEOTIDE SEQUENCE [LARGE SCALE GENOMIC DNA]</scope>
    <source>
        <strain evidence="3 4">DSM 6061</strain>
    </source>
</reference>
<evidence type="ECO:0000256" key="1">
    <source>
        <dbReference type="SAM" id="Phobius"/>
    </source>
</evidence>
<organism evidence="3 4">
    <name type="scientific">Pseudoalteromonas luteoviolacea DSM 6061</name>
    <dbReference type="NCBI Taxonomy" id="1365250"/>
    <lineage>
        <taxon>Bacteria</taxon>
        <taxon>Pseudomonadati</taxon>
        <taxon>Pseudomonadota</taxon>
        <taxon>Gammaproteobacteria</taxon>
        <taxon>Alteromonadales</taxon>
        <taxon>Pseudoalteromonadaceae</taxon>
        <taxon>Pseudoalteromonas</taxon>
    </lineage>
</organism>
<dbReference type="RefSeq" id="WP_063357293.1">
    <property type="nucleotide sequence ID" value="NZ_AQHB01000035.1"/>
</dbReference>
<proteinExistence type="predicted"/>
<evidence type="ECO:0000259" key="2">
    <source>
        <dbReference type="Pfam" id="PF01551"/>
    </source>
</evidence>
<dbReference type="GO" id="GO:0004222">
    <property type="term" value="F:metalloendopeptidase activity"/>
    <property type="evidence" value="ECO:0007669"/>
    <property type="project" value="TreeGrafter"/>
</dbReference>
<dbReference type="Proteomes" id="UP000076643">
    <property type="component" value="Unassembled WGS sequence"/>
</dbReference>
<evidence type="ECO:0000313" key="3">
    <source>
        <dbReference type="EMBL" id="KZN40721.1"/>
    </source>
</evidence>
<keyword evidence="1" id="KW-0472">Membrane</keyword>
<protein>
    <recommendedName>
        <fullName evidence="2">M23ase beta-sheet core domain-containing protein</fullName>
    </recommendedName>
</protein>
<accession>A0A162A0J5</accession>
<dbReference type="InterPro" id="IPR011055">
    <property type="entry name" value="Dup_hybrid_motif"/>
</dbReference>
<dbReference type="CDD" id="cd12797">
    <property type="entry name" value="M23_peptidase"/>
    <property type="match status" value="1"/>
</dbReference>
<dbReference type="PANTHER" id="PTHR21666">
    <property type="entry name" value="PEPTIDASE-RELATED"/>
    <property type="match status" value="1"/>
</dbReference>
<dbReference type="InterPro" id="IPR050570">
    <property type="entry name" value="Cell_wall_metabolism_enzyme"/>
</dbReference>
<dbReference type="AlphaFoldDB" id="A0A162A0J5"/>
<feature type="transmembrane region" description="Helical" evidence="1">
    <location>
        <begin position="42"/>
        <end position="60"/>
    </location>
</feature>
<feature type="domain" description="M23ase beta-sheet core" evidence="2">
    <location>
        <begin position="97"/>
        <end position="194"/>
    </location>
</feature>
<gene>
    <name evidence="3" type="ORF">N475_11375</name>
</gene>
<dbReference type="SUPFAM" id="SSF51261">
    <property type="entry name" value="Duplicated hybrid motif"/>
    <property type="match status" value="1"/>
</dbReference>
<keyword evidence="1" id="KW-0812">Transmembrane</keyword>
<dbReference type="PATRIC" id="fig|1365250.3.peg.1499"/>
<comment type="caution">
    <text evidence="3">The sequence shown here is derived from an EMBL/GenBank/DDBJ whole genome shotgun (WGS) entry which is preliminary data.</text>
</comment>
<dbReference type="EMBL" id="AUYB01000093">
    <property type="protein sequence ID" value="KZN40721.1"/>
    <property type="molecule type" value="Genomic_DNA"/>
</dbReference>
<evidence type="ECO:0000313" key="4">
    <source>
        <dbReference type="Proteomes" id="UP000076643"/>
    </source>
</evidence>
<dbReference type="Pfam" id="PF01551">
    <property type="entry name" value="Peptidase_M23"/>
    <property type="match status" value="1"/>
</dbReference>
<keyword evidence="1" id="KW-1133">Transmembrane helix</keyword>
<dbReference type="InterPro" id="IPR016047">
    <property type="entry name" value="M23ase_b-sheet_dom"/>
</dbReference>
<dbReference type="PANTHER" id="PTHR21666:SF290">
    <property type="entry name" value="PEPTIDASE M23 DOMAIN PROTEIN"/>
    <property type="match status" value="1"/>
</dbReference>
<name>A0A162A0J5_9GAMM</name>
<keyword evidence="4" id="KW-1185">Reference proteome</keyword>